<proteinExistence type="predicted"/>
<evidence type="ECO:0000313" key="3">
    <source>
        <dbReference type="Proteomes" id="UP000245430"/>
    </source>
</evidence>
<feature type="domain" description="Fic/DOC N-terminal" evidence="1">
    <location>
        <begin position="21"/>
        <end position="65"/>
    </location>
</feature>
<dbReference type="Proteomes" id="UP000245430">
    <property type="component" value="Unassembled WGS sequence"/>
</dbReference>
<protein>
    <submittedName>
        <fullName evidence="2">Fic/DOC family protein</fullName>
    </submittedName>
</protein>
<evidence type="ECO:0000313" key="2">
    <source>
        <dbReference type="EMBL" id="PWK17043.1"/>
    </source>
</evidence>
<dbReference type="AlphaFoldDB" id="A0A316DK42"/>
<keyword evidence="3" id="KW-1185">Reference proteome</keyword>
<sequence>MESKKLKKLPLKQDIETKNVLKKLASAQRALAELKGIVSSIPNENIFINTLGLQEAKDSSVIENI</sequence>
<reference evidence="2 3" key="1">
    <citation type="submission" date="2018-05" db="EMBL/GenBank/DDBJ databases">
        <title>Genomic Encyclopedia of Archaeal and Bacterial Type Strains, Phase II (KMG-II): from individual species to whole genera.</title>
        <authorList>
            <person name="Goeker M."/>
        </authorList>
    </citation>
    <scope>NUCLEOTIDE SEQUENCE [LARGE SCALE GENOMIC DNA]</scope>
    <source>
        <strain evidence="2 3">DSM 22637</strain>
    </source>
</reference>
<gene>
    <name evidence="2" type="ORF">LX78_02902</name>
</gene>
<evidence type="ECO:0000259" key="1">
    <source>
        <dbReference type="Pfam" id="PF13784"/>
    </source>
</evidence>
<dbReference type="OrthoDB" id="9814400at2"/>
<dbReference type="EMBL" id="QGGP01000012">
    <property type="protein sequence ID" value="PWK17043.1"/>
    <property type="molecule type" value="Genomic_DNA"/>
</dbReference>
<dbReference type="Pfam" id="PF13784">
    <property type="entry name" value="Fic_N"/>
    <property type="match status" value="1"/>
</dbReference>
<organism evidence="2 3">
    <name type="scientific">Xanthomarina spongicola</name>
    <dbReference type="NCBI Taxonomy" id="570520"/>
    <lineage>
        <taxon>Bacteria</taxon>
        <taxon>Pseudomonadati</taxon>
        <taxon>Bacteroidota</taxon>
        <taxon>Flavobacteriia</taxon>
        <taxon>Flavobacteriales</taxon>
        <taxon>Flavobacteriaceae</taxon>
        <taxon>Xanthomarina</taxon>
    </lineage>
</organism>
<accession>A0A316DK42</accession>
<dbReference type="InterPro" id="IPR025758">
    <property type="entry name" value="Fic/DOC_N"/>
</dbReference>
<name>A0A316DK42_9FLAO</name>
<comment type="caution">
    <text evidence="2">The sequence shown here is derived from an EMBL/GenBank/DDBJ whole genome shotgun (WGS) entry which is preliminary data.</text>
</comment>